<keyword evidence="5" id="KW-0997">Cell inner membrane</keyword>
<gene>
    <name evidence="12" type="ORF">GALL_339830</name>
</gene>
<evidence type="ECO:0000256" key="10">
    <source>
        <dbReference type="SAM" id="MobiDB-lite"/>
    </source>
</evidence>
<evidence type="ECO:0000256" key="5">
    <source>
        <dbReference type="ARBA" id="ARBA00022519"/>
    </source>
</evidence>
<evidence type="ECO:0000256" key="9">
    <source>
        <dbReference type="ARBA" id="ARBA00023136"/>
    </source>
</evidence>
<dbReference type="PRINTS" id="PR01374">
    <property type="entry name" value="TONBPROTEIN"/>
</dbReference>
<dbReference type="GO" id="GO:0030288">
    <property type="term" value="C:outer membrane-bounded periplasmic space"/>
    <property type="evidence" value="ECO:0007669"/>
    <property type="project" value="InterPro"/>
</dbReference>
<reference evidence="12" key="1">
    <citation type="submission" date="2016-10" db="EMBL/GenBank/DDBJ databases">
        <title>Sequence of Gallionella enrichment culture.</title>
        <authorList>
            <person name="Poehlein A."/>
            <person name="Muehling M."/>
            <person name="Daniel R."/>
        </authorList>
    </citation>
    <scope>NUCLEOTIDE SEQUENCE</scope>
</reference>
<dbReference type="PROSITE" id="PS52015">
    <property type="entry name" value="TONB_CTD"/>
    <property type="match status" value="1"/>
</dbReference>
<keyword evidence="6" id="KW-0812">Transmembrane</keyword>
<dbReference type="EMBL" id="MLJW01000637">
    <property type="protein sequence ID" value="OIQ84205.1"/>
    <property type="molecule type" value="Genomic_DNA"/>
</dbReference>
<keyword evidence="4" id="KW-1003">Cell membrane</keyword>
<sequence>MADAGGEPTAVTPPRPGLIRGGAVSLLLHGLGLAACLLLRPPAPRPPPVVVVTLTAAAPAPLSASAPAPKPVAAPAPPPDPHPPPHRPKAAARDRAAHPQHRPPPLPPAAAAAAASVSLSTPAAAPALPAASPPQSAGGAGRPGRAAPAPAPAARPGRAVLQDYLRRVHGLLQAHLLYPQAARSLGLDGVVVVRFIIAADGRVREASLAVVGGVDASLLRQEALAAVRSAQPLPPPPLAPMTVQVPVSFRVTG</sequence>
<dbReference type="SUPFAM" id="SSF74653">
    <property type="entry name" value="TolA/TonB C-terminal domain"/>
    <property type="match status" value="1"/>
</dbReference>
<evidence type="ECO:0000256" key="1">
    <source>
        <dbReference type="ARBA" id="ARBA00004383"/>
    </source>
</evidence>
<dbReference type="NCBIfam" id="TIGR01352">
    <property type="entry name" value="tonB_Cterm"/>
    <property type="match status" value="1"/>
</dbReference>
<dbReference type="PANTHER" id="PTHR33446:SF2">
    <property type="entry name" value="PROTEIN TONB"/>
    <property type="match status" value="1"/>
</dbReference>
<feature type="region of interest" description="Disordered" evidence="10">
    <location>
        <begin position="63"/>
        <end position="154"/>
    </location>
</feature>
<feature type="compositionally biased region" description="Low complexity" evidence="10">
    <location>
        <begin position="109"/>
        <end position="154"/>
    </location>
</feature>
<protein>
    <submittedName>
        <fullName evidence="12">Transport protein TonB</fullName>
    </submittedName>
</protein>
<dbReference type="Pfam" id="PF03544">
    <property type="entry name" value="TonB_C"/>
    <property type="match status" value="1"/>
</dbReference>
<keyword evidence="9" id="KW-0472">Membrane</keyword>
<keyword evidence="8" id="KW-1133">Transmembrane helix</keyword>
<evidence type="ECO:0000256" key="3">
    <source>
        <dbReference type="ARBA" id="ARBA00022448"/>
    </source>
</evidence>
<dbReference type="GO" id="GO:0015031">
    <property type="term" value="P:protein transport"/>
    <property type="evidence" value="ECO:0007669"/>
    <property type="project" value="UniProtKB-KW"/>
</dbReference>
<comment type="similarity">
    <text evidence="2">Belongs to the TonB family.</text>
</comment>
<evidence type="ECO:0000256" key="8">
    <source>
        <dbReference type="ARBA" id="ARBA00022989"/>
    </source>
</evidence>
<dbReference type="InterPro" id="IPR037682">
    <property type="entry name" value="TonB_C"/>
</dbReference>
<dbReference type="GO" id="GO:0031992">
    <property type="term" value="F:energy transducer activity"/>
    <property type="evidence" value="ECO:0007669"/>
    <property type="project" value="InterPro"/>
</dbReference>
<feature type="domain" description="TonB C-terminal" evidence="11">
    <location>
        <begin position="163"/>
        <end position="253"/>
    </location>
</feature>
<evidence type="ECO:0000256" key="4">
    <source>
        <dbReference type="ARBA" id="ARBA00022475"/>
    </source>
</evidence>
<accession>A0A1J5R7S1</accession>
<evidence type="ECO:0000256" key="6">
    <source>
        <dbReference type="ARBA" id="ARBA00022692"/>
    </source>
</evidence>
<evidence type="ECO:0000256" key="7">
    <source>
        <dbReference type="ARBA" id="ARBA00022927"/>
    </source>
</evidence>
<proteinExistence type="inferred from homology"/>
<organism evidence="12">
    <name type="scientific">mine drainage metagenome</name>
    <dbReference type="NCBI Taxonomy" id="410659"/>
    <lineage>
        <taxon>unclassified sequences</taxon>
        <taxon>metagenomes</taxon>
        <taxon>ecological metagenomes</taxon>
    </lineage>
</organism>
<dbReference type="InterPro" id="IPR006260">
    <property type="entry name" value="TonB/TolA_C"/>
</dbReference>
<keyword evidence="7" id="KW-0653">Protein transport</keyword>
<keyword evidence="3" id="KW-0813">Transport</keyword>
<evidence type="ECO:0000313" key="12">
    <source>
        <dbReference type="EMBL" id="OIQ84205.1"/>
    </source>
</evidence>
<name>A0A1J5R7S1_9ZZZZ</name>
<dbReference type="GO" id="GO:0015891">
    <property type="term" value="P:siderophore transport"/>
    <property type="evidence" value="ECO:0007669"/>
    <property type="project" value="InterPro"/>
</dbReference>
<comment type="caution">
    <text evidence="12">The sequence shown here is derived from an EMBL/GenBank/DDBJ whole genome shotgun (WGS) entry which is preliminary data.</text>
</comment>
<dbReference type="GO" id="GO:0055085">
    <property type="term" value="P:transmembrane transport"/>
    <property type="evidence" value="ECO:0007669"/>
    <property type="project" value="InterPro"/>
</dbReference>
<dbReference type="Gene3D" id="3.30.1150.10">
    <property type="match status" value="1"/>
</dbReference>
<evidence type="ECO:0000259" key="11">
    <source>
        <dbReference type="PROSITE" id="PS52015"/>
    </source>
</evidence>
<dbReference type="InterPro" id="IPR051045">
    <property type="entry name" value="TonB-dependent_transducer"/>
</dbReference>
<dbReference type="PANTHER" id="PTHR33446">
    <property type="entry name" value="PROTEIN TONB-RELATED"/>
    <property type="match status" value="1"/>
</dbReference>
<evidence type="ECO:0000256" key="2">
    <source>
        <dbReference type="ARBA" id="ARBA00006555"/>
    </source>
</evidence>
<dbReference type="AlphaFoldDB" id="A0A1J5R7S1"/>
<comment type="subcellular location">
    <subcellularLocation>
        <location evidence="1">Cell inner membrane</location>
        <topology evidence="1">Single-pass membrane protein</topology>
        <orientation evidence="1">Periplasmic side</orientation>
    </subcellularLocation>
</comment>
<dbReference type="GO" id="GO:0098797">
    <property type="term" value="C:plasma membrane protein complex"/>
    <property type="evidence" value="ECO:0007669"/>
    <property type="project" value="TreeGrafter"/>
</dbReference>
<feature type="compositionally biased region" description="Pro residues" evidence="10">
    <location>
        <begin position="68"/>
        <end position="82"/>
    </location>
</feature>
<dbReference type="InterPro" id="IPR003538">
    <property type="entry name" value="TonB"/>
</dbReference>